<dbReference type="GO" id="GO:0070402">
    <property type="term" value="F:NADPH binding"/>
    <property type="evidence" value="ECO:0007669"/>
    <property type="project" value="TreeGrafter"/>
</dbReference>
<dbReference type="Pfam" id="PF02511">
    <property type="entry name" value="Thy1"/>
    <property type="match status" value="1"/>
</dbReference>
<name>A0A8S5NPZ4_9CAUD</name>
<dbReference type="PANTHER" id="PTHR34934">
    <property type="entry name" value="FLAVIN-DEPENDENT THYMIDYLATE SYNTHASE"/>
    <property type="match status" value="1"/>
</dbReference>
<organism evidence="1">
    <name type="scientific">Myoviridae sp. ctagO6</name>
    <dbReference type="NCBI Taxonomy" id="2826667"/>
    <lineage>
        <taxon>Viruses</taxon>
        <taxon>Duplodnaviria</taxon>
        <taxon>Heunggongvirae</taxon>
        <taxon>Uroviricota</taxon>
        <taxon>Caudoviricetes</taxon>
    </lineage>
</organism>
<dbReference type="InterPro" id="IPR003669">
    <property type="entry name" value="Thymidylate_synthase_ThyX"/>
</dbReference>
<dbReference type="CDD" id="cd20175">
    <property type="entry name" value="ThyX"/>
    <property type="match status" value="1"/>
</dbReference>
<dbReference type="PANTHER" id="PTHR34934:SF1">
    <property type="entry name" value="FLAVIN-DEPENDENT THYMIDYLATE SYNTHASE"/>
    <property type="match status" value="1"/>
</dbReference>
<dbReference type="InterPro" id="IPR036098">
    <property type="entry name" value="Thymidylate_synthase_ThyX_sf"/>
</dbReference>
<evidence type="ECO:0000313" key="1">
    <source>
        <dbReference type="EMBL" id="DAD96296.1"/>
    </source>
</evidence>
<dbReference type="PROSITE" id="PS51331">
    <property type="entry name" value="THYX"/>
    <property type="match status" value="1"/>
</dbReference>
<sequence>MRIIKPGVEIMTPTDGILQHLERCGRVCYKSEDKIADGTAEKFIAGIIKRGHDAVLEHASITVKFTCDRGVSHEIVRHRMASFCQSSTRYCNYSNEKFGSEITVIEPLFFERGTGGWSIWENACLEAEEAYFSLLYSGCTPQEARAVLPNSLMTELVMTANIREWRHFLKLRCDKAAHPQMREVALMLLDKLREAVPVCFDDIAENYKTEISNTASTAKGAVI</sequence>
<dbReference type="NCBIfam" id="TIGR02170">
    <property type="entry name" value="thyX"/>
    <property type="match status" value="1"/>
</dbReference>
<dbReference type="SUPFAM" id="SSF69796">
    <property type="entry name" value="Thymidylate synthase-complementing protein Thy1"/>
    <property type="match status" value="1"/>
</dbReference>
<protein>
    <submittedName>
        <fullName evidence="1">Thymidylate synthase complementing protein</fullName>
    </submittedName>
</protein>
<reference evidence="1" key="1">
    <citation type="journal article" date="2021" name="Proc. Natl. Acad. Sci. U.S.A.">
        <title>A Catalog of Tens of Thousands of Viruses from Human Metagenomes Reveals Hidden Associations with Chronic Diseases.</title>
        <authorList>
            <person name="Tisza M.J."/>
            <person name="Buck C.B."/>
        </authorList>
    </citation>
    <scope>NUCLEOTIDE SEQUENCE</scope>
    <source>
        <strain evidence="1">CtagO6</strain>
    </source>
</reference>
<dbReference type="GO" id="GO:0050660">
    <property type="term" value="F:flavin adenine dinucleotide binding"/>
    <property type="evidence" value="ECO:0007669"/>
    <property type="project" value="InterPro"/>
</dbReference>
<dbReference type="Gene3D" id="3.30.1360.170">
    <property type="match status" value="1"/>
</dbReference>
<dbReference type="EMBL" id="BK015215">
    <property type="protein sequence ID" value="DAD96296.1"/>
    <property type="molecule type" value="Genomic_DNA"/>
</dbReference>
<dbReference type="GO" id="GO:0006231">
    <property type="term" value="P:dTMP biosynthetic process"/>
    <property type="evidence" value="ECO:0007669"/>
    <property type="project" value="InterPro"/>
</dbReference>
<accession>A0A8S5NPZ4</accession>
<proteinExistence type="predicted"/>
<dbReference type="GO" id="GO:0050797">
    <property type="term" value="F:thymidylate synthase (FAD) activity"/>
    <property type="evidence" value="ECO:0007669"/>
    <property type="project" value="InterPro"/>
</dbReference>
<dbReference type="GO" id="GO:0004799">
    <property type="term" value="F:thymidylate synthase activity"/>
    <property type="evidence" value="ECO:0007669"/>
    <property type="project" value="TreeGrafter"/>
</dbReference>